<keyword evidence="1" id="KW-0645">Protease</keyword>
<protein>
    <recommendedName>
        <fullName evidence="6">JAB domain-containing protein</fullName>
    </recommendedName>
</protein>
<keyword evidence="8" id="KW-1185">Reference proteome</keyword>
<dbReference type="KEGG" id="tne:Tneu_1283"/>
<dbReference type="RefSeq" id="WP_012350629.1">
    <property type="nucleotide sequence ID" value="NC_010525.1"/>
</dbReference>
<dbReference type="Proteomes" id="UP000001694">
    <property type="component" value="Chromosome"/>
</dbReference>
<keyword evidence="5" id="KW-0482">Metalloprotease</keyword>
<keyword evidence="3" id="KW-0378">Hydrolase</keyword>
<gene>
    <name evidence="7" type="ordered locus">Tneu_1283</name>
</gene>
<dbReference type="GO" id="GO:0008270">
    <property type="term" value="F:zinc ion binding"/>
    <property type="evidence" value="ECO:0007669"/>
    <property type="project" value="TreeGrafter"/>
</dbReference>
<dbReference type="STRING" id="444157.Tneu_1283"/>
<dbReference type="OrthoDB" id="10589at2157"/>
<dbReference type="GeneID" id="6165907"/>
<dbReference type="SUPFAM" id="SSF102712">
    <property type="entry name" value="JAB1/MPN domain"/>
    <property type="match status" value="1"/>
</dbReference>
<sequence>MKIPPLFFKEAAERCRPEAECAALLFGEGETVKTWRWVRNVLESPTAFRIDPEELYRAVTEAEEAGLALVAIFHTHPGPPVPSPLDIRHMRLWPVVWVISDVYTWETAGWRLSEEGLVKVL</sequence>
<name>B1Y8Y1_PYRNV</name>
<dbReference type="HOGENOM" id="CLU_116765_4_2_2"/>
<evidence type="ECO:0000256" key="3">
    <source>
        <dbReference type="ARBA" id="ARBA00022801"/>
    </source>
</evidence>
<dbReference type="PANTHER" id="PTHR34858">
    <property type="entry name" value="CYSO-CYSTEINE PEPTIDASE"/>
    <property type="match status" value="1"/>
</dbReference>
<dbReference type="GO" id="GO:0008235">
    <property type="term" value="F:metalloexopeptidase activity"/>
    <property type="evidence" value="ECO:0007669"/>
    <property type="project" value="TreeGrafter"/>
</dbReference>
<evidence type="ECO:0000313" key="7">
    <source>
        <dbReference type="EMBL" id="ACB40210.1"/>
    </source>
</evidence>
<evidence type="ECO:0000259" key="6">
    <source>
        <dbReference type="Pfam" id="PF14464"/>
    </source>
</evidence>
<evidence type="ECO:0000256" key="2">
    <source>
        <dbReference type="ARBA" id="ARBA00022723"/>
    </source>
</evidence>
<dbReference type="CDD" id="cd08070">
    <property type="entry name" value="MPN_like"/>
    <property type="match status" value="1"/>
</dbReference>
<dbReference type="EMBL" id="CP001014">
    <property type="protein sequence ID" value="ACB40210.1"/>
    <property type="molecule type" value="Genomic_DNA"/>
</dbReference>
<evidence type="ECO:0000313" key="8">
    <source>
        <dbReference type="Proteomes" id="UP000001694"/>
    </source>
</evidence>
<proteinExistence type="predicted"/>
<evidence type="ECO:0000256" key="1">
    <source>
        <dbReference type="ARBA" id="ARBA00022670"/>
    </source>
</evidence>
<evidence type="ECO:0000256" key="4">
    <source>
        <dbReference type="ARBA" id="ARBA00022833"/>
    </source>
</evidence>
<accession>B1Y8Y1</accession>
<evidence type="ECO:0000256" key="5">
    <source>
        <dbReference type="ARBA" id="ARBA00023049"/>
    </source>
</evidence>
<dbReference type="PANTHER" id="PTHR34858:SF1">
    <property type="entry name" value="CYSO-CYSTEINE PEPTIDASE"/>
    <property type="match status" value="1"/>
</dbReference>
<dbReference type="InterPro" id="IPR051929">
    <property type="entry name" value="VirAsm_ModProt"/>
</dbReference>
<dbReference type="eggNOG" id="arCOG01138">
    <property type="taxonomic scope" value="Archaea"/>
</dbReference>
<dbReference type="Gene3D" id="3.40.140.10">
    <property type="entry name" value="Cytidine Deaminase, domain 2"/>
    <property type="match status" value="1"/>
</dbReference>
<organism evidence="7 8">
    <name type="scientific">Pyrobaculum neutrophilum (strain DSM 2338 / JCM 9278 / NBRC 100436 / V24Sta)</name>
    <name type="common">Thermoproteus neutrophilus</name>
    <dbReference type="NCBI Taxonomy" id="444157"/>
    <lineage>
        <taxon>Archaea</taxon>
        <taxon>Thermoproteota</taxon>
        <taxon>Thermoprotei</taxon>
        <taxon>Thermoproteales</taxon>
        <taxon>Thermoproteaceae</taxon>
        <taxon>Pyrobaculum</taxon>
    </lineage>
</organism>
<dbReference type="AlphaFoldDB" id="B1Y8Y1"/>
<keyword evidence="4" id="KW-0862">Zinc</keyword>
<reference evidence="7" key="1">
    <citation type="submission" date="2008-03" db="EMBL/GenBank/DDBJ databases">
        <title>Complete sequence of Thermoproteus neutrophilus V24Sta.</title>
        <authorList>
            <consortium name="US DOE Joint Genome Institute"/>
            <person name="Copeland A."/>
            <person name="Lucas S."/>
            <person name="Lapidus A."/>
            <person name="Glavina del Rio T."/>
            <person name="Dalin E."/>
            <person name="Tice H."/>
            <person name="Bruce D."/>
            <person name="Goodwin L."/>
            <person name="Pitluck S."/>
            <person name="Sims D."/>
            <person name="Brettin T."/>
            <person name="Detter J.C."/>
            <person name="Han C."/>
            <person name="Kuske C.R."/>
            <person name="Schmutz J."/>
            <person name="Larimer F."/>
            <person name="Land M."/>
            <person name="Hauser L."/>
            <person name="Kyrpides N."/>
            <person name="Mikhailova N."/>
            <person name="Biddle J.F."/>
            <person name="Zhang Z."/>
            <person name="Fitz-Gibbon S.T."/>
            <person name="Lowe T.M."/>
            <person name="Saltikov C."/>
            <person name="House C.H."/>
            <person name="Richardson P."/>
        </authorList>
    </citation>
    <scope>NUCLEOTIDE SEQUENCE [LARGE SCALE GENOMIC DNA]</scope>
    <source>
        <strain evidence="7">V24Sta</strain>
    </source>
</reference>
<dbReference type="InterPro" id="IPR028090">
    <property type="entry name" value="JAB_dom_prok"/>
</dbReference>
<feature type="domain" description="JAB" evidence="6">
    <location>
        <begin position="12"/>
        <end position="105"/>
    </location>
</feature>
<dbReference type="Pfam" id="PF14464">
    <property type="entry name" value="Prok-JAB"/>
    <property type="match status" value="1"/>
</dbReference>
<keyword evidence="2" id="KW-0479">Metal-binding</keyword>
<dbReference type="GO" id="GO:0006508">
    <property type="term" value="P:proteolysis"/>
    <property type="evidence" value="ECO:0007669"/>
    <property type="project" value="UniProtKB-KW"/>
</dbReference>